<evidence type="ECO:0000256" key="7">
    <source>
        <dbReference type="PROSITE-ProRule" id="PRU01050"/>
    </source>
</evidence>
<dbReference type="Gene3D" id="3.40.50.300">
    <property type="entry name" value="P-loop containing nucleotide triphosphate hydrolases"/>
    <property type="match status" value="1"/>
</dbReference>
<dbReference type="InterPro" id="IPR009019">
    <property type="entry name" value="KH_sf_prok-type"/>
</dbReference>
<dbReference type="EMBL" id="DSMG01000059">
    <property type="protein sequence ID" value="HDX30912.1"/>
    <property type="molecule type" value="Genomic_DNA"/>
</dbReference>
<proteinExistence type="inferred from homology"/>
<dbReference type="Pfam" id="PF01926">
    <property type="entry name" value="MMR_HSR1"/>
    <property type="match status" value="1"/>
</dbReference>
<comment type="function">
    <text evidence="6">An essential GTPase that binds both GDP and GTP, with rapid nucleotide exchange. Plays a role in 16S rRNA processing and 30S ribosomal subunit biogenesis and possibly also in cell cycle regulation and energy metabolism.</text>
</comment>
<dbReference type="InterPro" id="IPR030388">
    <property type="entry name" value="G_ERA_dom"/>
</dbReference>
<feature type="binding site" evidence="6">
    <location>
        <begin position="34"/>
        <end position="41"/>
    </location>
    <ligand>
        <name>GTP</name>
        <dbReference type="ChEBI" id="CHEBI:37565"/>
    </ligand>
</feature>
<feature type="domain" description="Era-type G" evidence="11">
    <location>
        <begin position="26"/>
        <end position="215"/>
    </location>
</feature>
<dbReference type="InterPro" id="IPR027417">
    <property type="entry name" value="P-loop_NTPase"/>
</dbReference>
<keyword evidence="6" id="KW-0699">rRNA-binding</keyword>
<dbReference type="GO" id="GO:0005829">
    <property type="term" value="C:cytosol"/>
    <property type="evidence" value="ECO:0007669"/>
    <property type="project" value="TreeGrafter"/>
</dbReference>
<dbReference type="GO" id="GO:0043024">
    <property type="term" value="F:ribosomal small subunit binding"/>
    <property type="evidence" value="ECO:0007669"/>
    <property type="project" value="TreeGrafter"/>
</dbReference>
<dbReference type="PROSITE" id="PS51713">
    <property type="entry name" value="G_ERA"/>
    <property type="match status" value="1"/>
</dbReference>
<dbReference type="GO" id="GO:0000028">
    <property type="term" value="P:ribosomal small subunit assembly"/>
    <property type="evidence" value="ECO:0007669"/>
    <property type="project" value="TreeGrafter"/>
</dbReference>
<dbReference type="InterPro" id="IPR006073">
    <property type="entry name" value="GTP-bd"/>
</dbReference>
<keyword evidence="6" id="KW-0690">Ribosome biogenesis</keyword>
<dbReference type="InterPro" id="IPR015946">
    <property type="entry name" value="KH_dom-like_a/b"/>
</dbReference>
<feature type="binding site" evidence="6">
    <location>
        <begin position="81"/>
        <end position="85"/>
    </location>
    <ligand>
        <name>GTP</name>
        <dbReference type="ChEBI" id="CHEBI:37565"/>
    </ligand>
</feature>
<reference evidence="12" key="1">
    <citation type="journal article" date="2020" name="mSystems">
        <title>Genome- and Community-Level Interaction Insights into Carbon Utilization and Element Cycling Functions of Hydrothermarchaeota in Hydrothermal Sediment.</title>
        <authorList>
            <person name="Zhou Z."/>
            <person name="Liu Y."/>
            <person name="Xu W."/>
            <person name="Pan J."/>
            <person name="Luo Z.H."/>
            <person name="Li M."/>
        </authorList>
    </citation>
    <scope>NUCLEOTIDE SEQUENCE [LARGE SCALE GENOMIC DNA]</scope>
    <source>
        <strain evidence="12">SpSt-289</strain>
    </source>
</reference>
<keyword evidence="3 6" id="KW-0547">Nucleotide-binding</keyword>
<dbReference type="InterPro" id="IPR004044">
    <property type="entry name" value="KH_dom_type_2"/>
</dbReference>
<dbReference type="SUPFAM" id="SSF52540">
    <property type="entry name" value="P-loop containing nucleoside triphosphate hydrolases"/>
    <property type="match status" value="1"/>
</dbReference>
<dbReference type="GO" id="GO:0003924">
    <property type="term" value="F:GTPase activity"/>
    <property type="evidence" value="ECO:0007669"/>
    <property type="project" value="UniProtKB-UniRule"/>
</dbReference>
<sequence>MEELNVEHSEPLQNPDAEAGLPADHRSGFIAVIGRPNVGKSTLLNRLLGQKVAITSPKPQTTRDRILGILTTEDAQMLFLDTPGIHRPLHKLGEYMVQVAADAIADADVVLWLVDINVRPTEEEQAIIDLLRHLTTRKRKRIQLPPLILGLNQIDRWHGDAEATAARVREYTALLDWLPEKTEDEQPALQTVLLSAATGAGIEALLALVRSLLPAGPRLYPEDQITDMNLRHMAAEIIREKALLLLQDEVPHCLAVEVDEFVERSEKLTYISAVLYVERESQKPIVLGKGGSMIKRIGQMARPEIEELVGTKVYLELWVKVWERWRRRQNLLKQLGYAVQQRQPWRHA</sequence>
<dbReference type="AlphaFoldDB" id="A0A7C1FED5"/>
<comment type="caution">
    <text evidence="12">The sequence shown here is derived from an EMBL/GenBank/DDBJ whole genome shotgun (WGS) entry which is preliminary data.</text>
</comment>
<dbReference type="PANTHER" id="PTHR42698:SF1">
    <property type="entry name" value="GTPASE ERA, MITOCHONDRIAL"/>
    <property type="match status" value="1"/>
</dbReference>
<gene>
    <name evidence="6" type="primary">era</name>
    <name evidence="12" type="ORF">ENQ20_05390</name>
</gene>
<comment type="subcellular location">
    <subcellularLocation>
        <location evidence="6">Cytoplasm</location>
    </subcellularLocation>
    <subcellularLocation>
        <location evidence="6">Cell membrane</location>
        <topology evidence="6">Peripheral membrane protein</topology>
    </subcellularLocation>
</comment>
<feature type="domain" description="KH type-2" evidence="10">
    <location>
        <begin position="246"/>
        <end position="323"/>
    </location>
</feature>
<evidence type="ECO:0000256" key="4">
    <source>
        <dbReference type="ARBA" id="ARBA00022884"/>
    </source>
</evidence>
<dbReference type="FunFam" id="3.30.300.20:FF:000003">
    <property type="entry name" value="GTPase Era"/>
    <property type="match status" value="1"/>
</dbReference>
<dbReference type="Pfam" id="PF07650">
    <property type="entry name" value="KH_2"/>
    <property type="match status" value="1"/>
</dbReference>
<dbReference type="InterPro" id="IPR005662">
    <property type="entry name" value="GTPase_Era-like"/>
</dbReference>
<keyword evidence="5 6" id="KW-0342">GTP-binding</keyword>
<dbReference type="PANTHER" id="PTHR42698">
    <property type="entry name" value="GTPASE ERA"/>
    <property type="match status" value="1"/>
</dbReference>
<evidence type="ECO:0000256" key="2">
    <source>
        <dbReference type="ARBA" id="ARBA00020484"/>
    </source>
</evidence>
<evidence type="ECO:0000256" key="9">
    <source>
        <dbReference type="SAM" id="MobiDB-lite"/>
    </source>
</evidence>
<comment type="similarity">
    <text evidence="1 6 7 8">Belongs to the TRAFAC class TrmE-Era-EngA-EngB-Septin-like GTPase superfamily. Era GTPase family.</text>
</comment>
<dbReference type="CDD" id="cd04163">
    <property type="entry name" value="Era"/>
    <property type="match status" value="1"/>
</dbReference>
<accession>A0A7C1FED5</accession>
<name>A0A7C1FED5_9CHLR</name>
<keyword evidence="6" id="KW-0963">Cytoplasm</keyword>
<dbReference type="InterPro" id="IPR005225">
    <property type="entry name" value="Small_GTP-bd"/>
</dbReference>
<feature type="region of interest" description="Disordered" evidence="9">
    <location>
        <begin position="1"/>
        <end position="20"/>
    </location>
</feature>
<dbReference type="PROSITE" id="PS50823">
    <property type="entry name" value="KH_TYPE_2"/>
    <property type="match status" value="1"/>
</dbReference>
<feature type="compositionally biased region" description="Basic and acidic residues" evidence="9">
    <location>
        <begin position="1"/>
        <end position="10"/>
    </location>
</feature>
<organism evidence="12">
    <name type="scientific">Caldilinea aerophila</name>
    <dbReference type="NCBI Taxonomy" id="133453"/>
    <lineage>
        <taxon>Bacteria</taxon>
        <taxon>Bacillati</taxon>
        <taxon>Chloroflexota</taxon>
        <taxon>Caldilineae</taxon>
        <taxon>Caldilineales</taxon>
        <taxon>Caldilineaceae</taxon>
        <taxon>Caldilinea</taxon>
    </lineage>
</organism>
<evidence type="ECO:0000259" key="11">
    <source>
        <dbReference type="PROSITE" id="PS51713"/>
    </source>
</evidence>
<evidence type="ECO:0000256" key="1">
    <source>
        <dbReference type="ARBA" id="ARBA00007921"/>
    </source>
</evidence>
<dbReference type="GO" id="GO:0005886">
    <property type="term" value="C:plasma membrane"/>
    <property type="evidence" value="ECO:0007669"/>
    <property type="project" value="UniProtKB-SubCell"/>
</dbReference>
<evidence type="ECO:0000256" key="3">
    <source>
        <dbReference type="ARBA" id="ARBA00022741"/>
    </source>
</evidence>
<dbReference type="NCBIfam" id="TIGR00231">
    <property type="entry name" value="small_GTP"/>
    <property type="match status" value="1"/>
</dbReference>
<dbReference type="Gene3D" id="3.30.300.20">
    <property type="match status" value="1"/>
</dbReference>
<dbReference type="NCBIfam" id="TIGR00436">
    <property type="entry name" value="era"/>
    <property type="match status" value="1"/>
</dbReference>
<dbReference type="CDD" id="cd22534">
    <property type="entry name" value="KH-II_Era"/>
    <property type="match status" value="1"/>
</dbReference>
<comment type="subunit">
    <text evidence="6">Monomer.</text>
</comment>
<evidence type="ECO:0000313" key="12">
    <source>
        <dbReference type="EMBL" id="HDX30912.1"/>
    </source>
</evidence>
<dbReference type="NCBIfam" id="NF000908">
    <property type="entry name" value="PRK00089.1"/>
    <property type="match status" value="1"/>
</dbReference>
<protein>
    <recommendedName>
        <fullName evidence="2 6">GTPase Era</fullName>
    </recommendedName>
</protein>
<evidence type="ECO:0000256" key="6">
    <source>
        <dbReference type="HAMAP-Rule" id="MF_00367"/>
    </source>
</evidence>
<comment type="caution">
    <text evidence="6 7">Lacks conserved residue(s) required for the propagation of feature annotation.</text>
</comment>
<evidence type="ECO:0000256" key="5">
    <source>
        <dbReference type="ARBA" id="ARBA00023134"/>
    </source>
</evidence>
<evidence type="ECO:0000259" key="10">
    <source>
        <dbReference type="PROSITE" id="PS50823"/>
    </source>
</evidence>
<keyword evidence="4 6" id="KW-0694">RNA-binding</keyword>
<evidence type="ECO:0000256" key="8">
    <source>
        <dbReference type="RuleBase" id="RU003761"/>
    </source>
</evidence>
<keyword evidence="6" id="KW-0472">Membrane</keyword>
<dbReference type="HAMAP" id="MF_00367">
    <property type="entry name" value="GTPase_Era"/>
    <property type="match status" value="1"/>
</dbReference>
<dbReference type="SUPFAM" id="SSF54814">
    <property type="entry name" value="Prokaryotic type KH domain (KH-domain type II)"/>
    <property type="match status" value="1"/>
</dbReference>
<dbReference type="GO" id="GO:0005525">
    <property type="term" value="F:GTP binding"/>
    <property type="evidence" value="ECO:0007669"/>
    <property type="project" value="UniProtKB-UniRule"/>
</dbReference>
<dbReference type="GO" id="GO:0070181">
    <property type="term" value="F:small ribosomal subunit rRNA binding"/>
    <property type="evidence" value="ECO:0007669"/>
    <property type="project" value="UniProtKB-UniRule"/>
</dbReference>
<keyword evidence="6" id="KW-1003">Cell membrane</keyword>